<dbReference type="OrthoDB" id="7826912at2"/>
<dbReference type="RefSeq" id="WP_104507499.1">
    <property type="nucleotide sequence ID" value="NZ_JACIGC010000009.1"/>
</dbReference>
<evidence type="ECO:0000256" key="1">
    <source>
        <dbReference type="SAM" id="Coils"/>
    </source>
</evidence>
<dbReference type="Proteomes" id="UP000239089">
    <property type="component" value="Unassembled WGS sequence"/>
</dbReference>
<dbReference type="AlphaFoldDB" id="A0A2S6N9V7"/>
<proteinExistence type="predicted"/>
<accession>A0A2S6N9V7</accession>
<dbReference type="EMBL" id="NHSJ01000057">
    <property type="protein sequence ID" value="PPQ31394.1"/>
    <property type="molecule type" value="Genomic_DNA"/>
</dbReference>
<organism evidence="2 3">
    <name type="scientific">Rhodoblastus sphagnicola</name>
    <dbReference type="NCBI Taxonomy" id="333368"/>
    <lineage>
        <taxon>Bacteria</taxon>
        <taxon>Pseudomonadati</taxon>
        <taxon>Pseudomonadota</taxon>
        <taxon>Alphaproteobacteria</taxon>
        <taxon>Hyphomicrobiales</taxon>
        <taxon>Rhodoblastaceae</taxon>
        <taxon>Rhodoblastus</taxon>
    </lineage>
</organism>
<evidence type="ECO:0000313" key="3">
    <source>
        <dbReference type="Proteomes" id="UP000239089"/>
    </source>
</evidence>
<gene>
    <name evidence="2" type="ORF">CCR94_08785</name>
</gene>
<evidence type="ECO:0000313" key="2">
    <source>
        <dbReference type="EMBL" id="PPQ31394.1"/>
    </source>
</evidence>
<keyword evidence="1" id="KW-0175">Coiled coil</keyword>
<feature type="coiled-coil region" evidence="1">
    <location>
        <begin position="64"/>
        <end position="210"/>
    </location>
</feature>
<name>A0A2S6N9V7_9HYPH</name>
<comment type="caution">
    <text evidence="2">The sequence shown here is derived from an EMBL/GenBank/DDBJ whole genome shotgun (WGS) entry which is preliminary data.</text>
</comment>
<sequence length="239" mass="26863">MIEQLVAFALGFSICGLIGLAFLPLVSARARRLTLTSIEERLPMTFDEIEADRDLLRARFAVEKRDLEIAVERERQLRAAASAELGRRTADIVQAGDKLRAAEAEIKARDEQLAQATARVESFKGELVEMQGRLAGREQDLREKAKEYDALAEAHRAVNIEMERLRSRLQEAEGRNQAFEARRERLIAKIEAEHKRVEEVEAEAKTLRERLDQDGGVAVADLRAAILDIGRQIAAHDQA</sequence>
<protein>
    <submittedName>
        <fullName evidence="2">Uncharacterized protein</fullName>
    </submittedName>
</protein>
<reference evidence="2 3" key="1">
    <citation type="journal article" date="2018" name="Arch. Microbiol.">
        <title>New insights into the metabolic potential of the phototrophic purple bacterium Rhodopila globiformis DSM 161(T) from its draft genome sequence and evidence for a vanadium-dependent nitrogenase.</title>
        <authorList>
            <person name="Imhoff J.F."/>
            <person name="Rahn T."/>
            <person name="Kunzel S."/>
            <person name="Neulinger S.C."/>
        </authorList>
    </citation>
    <scope>NUCLEOTIDE SEQUENCE [LARGE SCALE GENOMIC DNA]</scope>
    <source>
        <strain evidence="2 3">DSM 16996</strain>
    </source>
</reference>
<dbReference type="Gene3D" id="1.10.287.1490">
    <property type="match status" value="1"/>
</dbReference>
<keyword evidence="3" id="KW-1185">Reference proteome</keyword>